<protein>
    <submittedName>
        <fullName evidence="2">Uncharacterized protein</fullName>
    </submittedName>
</protein>
<sequence length="366" mass="41720">MEVPAIYAIAAGSIFLALFLIQTRYILVDWIESFSVLLSGYLTLPVLVCRYRILGLWTRASILVYISYIAVNIALVFLRTESLVDSGRRPPTLVSWPDCLEFPSVLAPLLYYYSTLSPNFKLCFLFYTFVVGLIKSFSEAIRYLPDFLSIVPSSIFLPTLARRDWLITFLELAIYLYRNGIFSGRSAPRALILFLNLVRYGSLPIDSSVLFLALFTGPYRLTEDVDPYETTLIIATGFRIATSIPYIKKIIHSYNIYTSYTRRLYLVCISIYVEYGLANSRTLGLPDYRKIISTEVSGSQIKRLPNIPDELGRTLFPQAMVSEIAYATLQEAIFTRALSFQSWNISLSRKTTRIITNFSGRPMDVR</sequence>
<keyword evidence="1" id="KW-0472">Membrane</keyword>
<feature type="transmembrane region" description="Helical" evidence="1">
    <location>
        <begin position="34"/>
        <end position="54"/>
    </location>
</feature>
<feature type="transmembrane region" description="Helical" evidence="1">
    <location>
        <begin position="6"/>
        <end position="27"/>
    </location>
</feature>
<comment type="caution">
    <text evidence="2">The sequence shown here is derived from an EMBL/GenBank/DDBJ whole genome shotgun (WGS) entry which is preliminary data.</text>
</comment>
<keyword evidence="3" id="KW-1185">Reference proteome</keyword>
<evidence type="ECO:0000313" key="3">
    <source>
        <dbReference type="Proteomes" id="UP001150879"/>
    </source>
</evidence>
<evidence type="ECO:0000256" key="1">
    <source>
        <dbReference type="SAM" id="Phobius"/>
    </source>
</evidence>
<accession>A0A9W9JQ57</accession>
<name>A0A9W9JQ57_9EURO</name>
<keyword evidence="1" id="KW-1133">Transmembrane helix</keyword>
<reference evidence="2" key="1">
    <citation type="submission" date="2022-11" db="EMBL/GenBank/DDBJ databases">
        <authorList>
            <person name="Petersen C."/>
        </authorList>
    </citation>
    <scope>NUCLEOTIDE SEQUENCE</scope>
    <source>
        <strain evidence="2">IBT 16849</strain>
    </source>
</reference>
<organism evidence="2 3">
    <name type="scientific">Penicillium cf. griseofulvum</name>
    <dbReference type="NCBI Taxonomy" id="2972120"/>
    <lineage>
        <taxon>Eukaryota</taxon>
        <taxon>Fungi</taxon>
        <taxon>Dikarya</taxon>
        <taxon>Ascomycota</taxon>
        <taxon>Pezizomycotina</taxon>
        <taxon>Eurotiomycetes</taxon>
        <taxon>Eurotiomycetidae</taxon>
        <taxon>Eurotiales</taxon>
        <taxon>Aspergillaceae</taxon>
        <taxon>Penicillium</taxon>
    </lineage>
</organism>
<gene>
    <name evidence="2" type="ORF">N7472_005606</name>
</gene>
<dbReference type="AlphaFoldDB" id="A0A9W9JQ57"/>
<proteinExistence type="predicted"/>
<keyword evidence="1" id="KW-0812">Transmembrane</keyword>
<reference evidence="2" key="2">
    <citation type="journal article" date="2023" name="IMA Fungus">
        <title>Comparative genomic study of the Penicillium genus elucidates a diverse pangenome and 15 lateral gene transfer events.</title>
        <authorList>
            <person name="Petersen C."/>
            <person name="Sorensen T."/>
            <person name="Nielsen M.R."/>
            <person name="Sondergaard T.E."/>
            <person name="Sorensen J.L."/>
            <person name="Fitzpatrick D.A."/>
            <person name="Frisvad J.C."/>
            <person name="Nielsen K.L."/>
        </authorList>
    </citation>
    <scope>NUCLEOTIDE SEQUENCE</scope>
    <source>
        <strain evidence="2">IBT 16849</strain>
    </source>
</reference>
<dbReference type="Proteomes" id="UP001150879">
    <property type="component" value="Unassembled WGS sequence"/>
</dbReference>
<dbReference type="EMBL" id="JAPQKP010000003">
    <property type="protein sequence ID" value="KAJ5200402.1"/>
    <property type="molecule type" value="Genomic_DNA"/>
</dbReference>
<feature type="transmembrane region" description="Helical" evidence="1">
    <location>
        <begin position="60"/>
        <end position="78"/>
    </location>
</feature>
<evidence type="ECO:0000313" key="2">
    <source>
        <dbReference type="EMBL" id="KAJ5200402.1"/>
    </source>
</evidence>